<dbReference type="InterPro" id="IPR017970">
    <property type="entry name" value="Homeobox_CS"/>
</dbReference>
<dbReference type="PRINTS" id="PR00031">
    <property type="entry name" value="HTHREPRESSR"/>
</dbReference>
<evidence type="ECO:0000256" key="2">
    <source>
        <dbReference type="ARBA" id="ARBA00022473"/>
    </source>
</evidence>
<dbReference type="AlphaFoldDB" id="A0A9Q0S9V5"/>
<evidence type="ECO:0000256" key="7">
    <source>
        <dbReference type="RuleBase" id="RU000682"/>
    </source>
</evidence>
<dbReference type="CDD" id="cd00086">
    <property type="entry name" value="homeodomain"/>
    <property type="match status" value="1"/>
</dbReference>
<feature type="region of interest" description="Disordered" evidence="8">
    <location>
        <begin position="1"/>
        <end position="70"/>
    </location>
</feature>
<dbReference type="GO" id="GO:0000977">
    <property type="term" value="F:RNA polymerase II transcription regulatory region sequence-specific DNA binding"/>
    <property type="evidence" value="ECO:0007669"/>
    <property type="project" value="TreeGrafter"/>
</dbReference>
<evidence type="ECO:0000313" key="11">
    <source>
        <dbReference type="Proteomes" id="UP001151699"/>
    </source>
</evidence>
<keyword evidence="2" id="KW-0217">Developmental protein</keyword>
<name>A0A9Q0S9V5_9DIPT</name>
<dbReference type="PANTHER" id="PTHR24329">
    <property type="entry name" value="HOMEOBOX PROTEIN ARISTALESS"/>
    <property type="match status" value="1"/>
</dbReference>
<dbReference type="GO" id="GO:0005634">
    <property type="term" value="C:nucleus"/>
    <property type="evidence" value="ECO:0007669"/>
    <property type="project" value="UniProtKB-SubCell"/>
</dbReference>
<dbReference type="InterPro" id="IPR009057">
    <property type="entry name" value="Homeodomain-like_sf"/>
</dbReference>
<evidence type="ECO:0000256" key="6">
    <source>
        <dbReference type="PROSITE-ProRule" id="PRU00108"/>
    </source>
</evidence>
<evidence type="ECO:0000259" key="9">
    <source>
        <dbReference type="PROSITE" id="PS50071"/>
    </source>
</evidence>
<feature type="DNA-binding region" description="Homeobox" evidence="6">
    <location>
        <begin position="68"/>
        <end position="127"/>
    </location>
</feature>
<evidence type="ECO:0000256" key="3">
    <source>
        <dbReference type="ARBA" id="ARBA00023125"/>
    </source>
</evidence>
<dbReference type="FunFam" id="1.10.10.60:FF:000102">
    <property type="entry name" value="Aristaless related homeobox"/>
    <property type="match status" value="1"/>
</dbReference>
<sequence length="259" mass="29145">MGKKAAYGSSPSKEEIETKIEDAPHDAKSLLGNLPERPGPPTSGGTSSPISDQNSEGDLDEFAPKRKQRRYRTTFTSFQLEELEKAFSRTHYPDVFTREELAMKIGLTEARIQVWFQNRRAKWRKQEKVGPAGHPYNPYLPSGGPVPSATTVVASSLPPNPFSHLGFNLRKPFDAASLAAFRYPHLPGGTVLPPAYLHQFHRAPPSPILPPGVVYPSKIIFVPQFYFVSFNHFLLPIVFRNDFITNNFCNYCRNKLMQN</sequence>
<keyword evidence="4 6" id="KW-0371">Homeobox</keyword>
<dbReference type="OrthoDB" id="6159439at2759"/>
<feature type="domain" description="Homeobox" evidence="9">
    <location>
        <begin position="66"/>
        <end position="126"/>
    </location>
</feature>
<reference evidence="10" key="1">
    <citation type="submission" date="2022-07" db="EMBL/GenBank/DDBJ databases">
        <authorList>
            <person name="Trinca V."/>
            <person name="Uliana J.V.C."/>
            <person name="Torres T.T."/>
            <person name="Ward R.J."/>
            <person name="Monesi N."/>
        </authorList>
    </citation>
    <scope>NUCLEOTIDE SEQUENCE</scope>
    <source>
        <strain evidence="10">HSMRA1968</strain>
        <tissue evidence="10">Whole embryos</tissue>
    </source>
</reference>
<dbReference type="PANTHER" id="PTHR24329:SF579">
    <property type="entry name" value="HOMEOBOX PROTEIN ARISTALESS"/>
    <property type="match status" value="1"/>
</dbReference>
<dbReference type="InterPro" id="IPR001356">
    <property type="entry name" value="HD"/>
</dbReference>
<dbReference type="Proteomes" id="UP001151699">
    <property type="component" value="Chromosome A"/>
</dbReference>
<organism evidence="10 11">
    <name type="scientific">Pseudolycoriella hygida</name>
    <dbReference type="NCBI Taxonomy" id="35572"/>
    <lineage>
        <taxon>Eukaryota</taxon>
        <taxon>Metazoa</taxon>
        <taxon>Ecdysozoa</taxon>
        <taxon>Arthropoda</taxon>
        <taxon>Hexapoda</taxon>
        <taxon>Insecta</taxon>
        <taxon>Pterygota</taxon>
        <taxon>Neoptera</taxon>
        <taxon>Endopterygota</taxon>
        <taxon>Diptera</taxon>
        <taxon>Nematocera</taxon>
        <taxon>Sciaroidea</taxon>
        <taxon>Sciaridae</taxon>
        <taxon>Pseudolycoriella</taxon>
    </lineage>
</organism>
<dbReference type="SUPFAM" id="SSF46689">
    <property type="entry name" value="Homeodomain-like"/>
    <property type="match status" value="1"/>
</dbReference>
<evidence type="ECO:0000256" key="8">
    <source>
        <dbReference type="SAM" id="MobiDB-lite"/>
    </source>
</evidence>
<keyword evidence="3 6" id="KW-0238">DNA-binding</keyword>
<dbReference type="PROSITE" id="PS00027">
    <property type="entry name" value="HOMEOBOX_1"/>
    <property type="match status" value="1"/>
</dbReference>
<comment type="subcellular location">
    <subcellularLocation>
        <location evidence="1 6 7">Nucleus</location>
    </subcellularLocation>
</comment>
<dbReference type="EMBL" id="WJQU01000001">
    <property type="protein sequence ID" value="KAJ6649553.1"/>
    <property type="molecule type" value="Genomic_DNA"/>
</dbReference>
<dbReference type="Gene3D" id="1.10.10.60">
    <property type="entry name" value="Homeodomain-like"/>
    <property type="match status" value="1"/>
</dbReference>
<dbReference type="PROSITE" id="PS50071">
    <property type="entry name" value="HOMEOBOX_2"/>
    <property type="match status" value="1"/>
</dbReference>
<dbReference type="Pfam" id="PF00046">
    <property type="entry name" value="Homeodomain"/>
    <property type="match status" value="1"/>
</dbReference>
<proteinExistence type="predicted"/>
<feature type="compositionally biased region" description="Basic and acidic residues" evidence="8">
    <location>
        <begin position="12"/>
        <end position="28"/>
    </location>
</feature>
<dbReference type="SMART" id="SM00389">
    <property type="entry name" value="HOX"/>
    <property type="match status" value="1"/>
</dbReference>
<accession>A0A9Q0S9V5</accession>
<evidence type="ECO:0000256" key="1">
    <source>
        <dbReference type="ARBA" id="ARBA00004123"/>
    </source>
</evidence>
<dbReference type="InterPro" id="IPR050649">
    <property type="entry name" value="Paired_Homeobox_TFs"/>
</dbReference>
<dbReference type="InterPro" id="IPR000047">
    <property type="entry name" value="HTH_motif"/>
</dbReference>
<gene>
    <name evidence="10" type="primary">al</name>
    <name evidence="10" type="ORF">Bhyg_04790</name>
</gene>
<keyword evidence="5 6" id="KW-0539">Nucleus</keyword>
<evidence type="ECO:0000256" key="5">
    <source>
        <dbReference type="ARBA" id="ARBA00023242"/>
    </source>
</evidence>
<evidence type="ECO:0000256" key="4">
    <source>
        <dbReference type="ARBA" id="ARBA00023155"/>
    </source>
</evidence>
<dbReference type="GO" id="GO:0000981">
    <property type="term" value="F:DNA-binding transcription factor activity, RNA polymerase II-specific"/>
    <property type="evidence" value="ECO:0007669"/>
    <property type="project" value="InterPro"/>
</dbReference>
<evidence type="ECO:0000313" key="10">
    <source>
        <dbReference type="EMBL" id="KAJ6649553.1"/>
    </source>
</evidence>
<keyword evidence="11" id="KW-1185">Reference proteome</keyword>
<protein>
    <submittedName>
        <fullName evidence="10">Homeobox protein aristaless</fullName>
    </submittedName>
</protein>
<comment type="caution">
    <text evidence="10">The sequence shown here is derived from an EMBL/GenBank/DDBJ whole genome shotgun (WGS) entry which is preliminary data.</text>
</comment>